<dbReference type="Gene3D" id="3.30.497.10">
    <property type="entry name" value="Antithrombin, subunit I, domain 2"/>
    <property type="match status" value="1"/>
</dbReference>
<dbReference type="PROSITE" id="PS00284">
    <property type="entry name" value="SERPIN"/>
    <property type="match status" value="1"/>
</dbReference>
<dbReference type="SMR" id="A0A1J6JN61"/>
<dbReference type="GO" id="GO:0005615">
    <property type="term" value="C:extracellular space"/>
    <property type="evidence" value="ECO:0007669"/>
    <property type="project" value="InterPro"/>
</dbReference>
<gene>
    <name evidence="4" type="ORF">A4A49_54894</name>
    <name evidence="3" type="ORF">A4A49_58125</name>
</gene>
<evidence type="ECO:0000313" key="3">
    <source>
        <dbReference type="EMBL" id="OIT18702.1"/>
    </source>
</evidence>
<dbReference type="GO" id="GO:0004867">
    <property type="term" value="F:serine-type endopeptidase inhibitor activity"/>
    <property type="evidence" value="ECO:0007669"/>
    <property type="project" value="InterPro"/>
</dbReference>
<protein>
    <submittedName>
        <fullName evidence="3">Serpin-zx</fullName>
    </submittedName>
</protein>
<dbReference type="PANTHER" id="PTHR11461:SF314">
    <property type="entry name" value="SERPIN-ZX-LIKE"/>
    <property type="match status" value="1"/>
</dbReference>
<dbReference type="InterPro" id="IPR042178">
    <property type="entry name" value="Serpin_sf_1"/>
</dbReference>
<dbReference type="Gramene" id="OIT18702">
    <property type="protein sequence ID" value="OIT18702"/>
    <property type="gene ID" value="A4A49_58125"/>
</dbReference>
<dbReference type="EMBL" id="MJEQ01000073">
    <property type="protein sequence ID" value="OIT39880.1"/>
    <property type="molecule type" value="Genomic_DNA"/>
</dbReference>
<dbReference type="Pfam" id="PF00079">
    <property type="entry name" value="Serpin"/>
    <property type="match status" value="1"/>
</dbReference>
<proteinExistence type="inferred from homology"/>
<dbReference type="InterPro" id="IPR023796">
    <property type="entry name" value="Serpin_dom"/>
</dbReference>
<accession>A0A1J6JN61</accession>
<comment type="similarity">
    <text evidence="1">Belongs to the serpin family.</text>
</comment>
<dbReference type="PANTHER" id="PTHR11461">
    <property type="entry name" value="SERINE PROTEASE INHIBITOR, SERPIN"/>
    <property type="match status" value="1"/>
</dbReference>
<dbReference type="InterPro" id="IPR036186">
    <property type="entry name" value="Serpin_sf"/>
</dbReference>
<dbReference type="Gramene" id="OIT39880">
    <property type="protein sequence ID" value="OIT39880"/>
    <property type="gene ID" value="A4A49_54894"/>
</dbReference>
<evidence type="ECO:0000313" key="5">
    <source>
        <dbReference type="Proteomes" id="UP000187609"/>
    </source>
</evidence>
<reference evidence="3 5" key="1">
    <citation type="submission" date="2016-11" db="EMBL/GenBank/DDBJ databases">
        <title>The genome of Nicotiana attenuata.</title>
        <authorList>
            <person name="Xu S."/>
            <person name="Brockmoeller T."/>
            <person name="Gaquerel E."/>
            <person name="Navarro A."/>
            <person name="Kuhl H."/>
            <person name="Gase K."/>
            <person name="Ling Z."/>
            <person name="Zhou W."/>
            <person name="Kreitzer C."/>
            <person name="Stanke M."/>
            <person name="Tang H."/>
            <person name="Lyons E."/>
            <person name="Pandey P."/>
            <person name="Pandey S.P."/>
            <person name="Timmermann B."/>
            <person name="Baldwin I.T."/>
        </authorList>
    </citation>
    <scope>NUCLEOTIDE SEQUENCE [LARGE SCALE GENOMIC DNA]</scope>
    <source>
        <strain evidence="5">cv. UT</strain>
        <strain evidence="3">UT</strain>
        <tissue evidence="3">Leaves</tissue>
    </source>
</reference>
<evidence type="ECO:0000256" key="1">
    <source>
        <dbReference type="ARBA" id="ARBA00009500"/>
    </source>
</evidence>
<dbReference type="InterPro" id="IPR000215">
    <property type="entry name" value="Serpin_fam"/>
</dbReference>
<sequence>MLKVFEAQCFKVQHHLPSKTADVRRRLIPKFKITFGFEATEVLIGLGLAHPFYGNGLAEIVDDNDTLFVAKVFHKSFIEVNEEGTEAAAVTAATMMIGCSGVMIKEEPIDFVADHPFLFLVKDDATGVVLFIGTLLNPLNQF</sequence>
<dbReference type="STRING" id="49451.A0A1J6JN61"/>
<dbReference type="OMA" id="MAIMERP"/>
<evidence type="ECO:0000313" key="4">
    <source>
        <dbReference type="EMBL" id="OIT39880.1"/>
    </source>
</evidence>
<dbReference type="Proteomes" id="UP000187609">
    <property type="component" value="Unassembled WGS sequence"/>
</dbReference>
<organism evidence="3 5">
    <name type="scientific">Nicotiana attenuata</name>
    <name type="common">Coyote tobacco</name>
    <dbReference type="NCBI Taxonomy" id="49451"/>
    <lineage>
        <taxon>Eukaryota</taxon>
        <taxon>Viridiplantae</taxon>
        <taxon>Streptophyta</taxon>
        <taxon>Embryophyta</taxon>
        <taxon>Tracheophyta</taxon>
        <taxon>Spermatophyta</taxon>
        <taxon>Magnoliopsida</taxon>
        <taxon>eudicotyledons</taxon>
        <taxon>Gunneridae</taxon>
        <taxon>Pentapetalae</taxon>
        <taxon>asterids</taxon>
        <taxon>lamiids</taxon>
        <taxon>Solanales</taxon>
        <taxon>Solanaceae</taxon>
        <taxon>Nicotianoideae</taxon>
        <taxon>Nicotianeae</taxon>
        <taxon>Nicotiana</taxon>
    </lineage>
</organism>
<feature type="domain" description="Serpin" evidence="2">
    <location>
        <begin position="27"/>
        <end position="138"/>
    </location>
</feature>
<keyword evidence="5" id="KW-1185">Reference proteome</keyword>
<dbReference type="InterPro" id="IPR023795">
    <property type="entry name" value="Serpin_CS"/>
</dbReference>
<dbReference type="AlphaFoldDB" id="A0A1J6JN61"/>
<comment type="caution">
    <text evidence="3">The sequence shown here is derived from an EMBL/GenBank/DDBJ whole genome shotgun (WGS) entry which is preliminary data.</text>
</comment>
<dbReference type="SUPFAM" id="SSF56574">
    <property type="entry name" value="Serpins"/>
    <property type="match status" value="1"/>
</dbReference>
<evidence type="ECO:0000259" key="2">
    <source>
        <dbReference type="Pfam" id="PF00079"/>
    </source>
</evidence>
<dbReference type="EMBL" id="MJEQ01019392">
    <property type="protein sequence ID" value="OIT18702.1"/>
    <property type="molecule type" value="Genomic_DNA"/>
</dbReference>
<name>A0A1J6JN61_NICAT</name>